<dbReference type="EMBL" id="LLXL01004756">
    <property type="protein sequence ID" value="PKK57092.1"/>
    <property type="molecule type" value="Genomic_DNA"/>
</dbReference>
<feature type="region of interest" description="Disordered" evidence="1">
    <location>
        <begin position="17"/>
        <end position="44"/>
    </location>
</feature>
<gene>
    <name evidence="2" type="ORF">RhiirC2_798676</name>
</gene>
<evidence type="ECO:0000313" key="2">
    <source>
        <dbReference type="EMBL" id="PKK57092.1"/>
    </source>
</evidence>
<name>A0A2N1M633_9GLOM</name>
<proteinExistence type="predicted"/>
<dbReference type="Proteomes" id="UP000233469">
    <property type="component" value="Unassembled WGS sequence"/>
</dbReference>
<dbReference type="AlphaFoldDB" id="A0A2N1M633"/>
<organism evidence="2 3">
    <name type="scientific">Rhizophagus irregularis</name>
    <dbReference type="NCBI Taxonomy" id="588596"/>
    <lineage>
        <taxon>Eukaryota</taxon>
        <taxon>Fungi</taxon>
        <taxon>Fungi incertae sedis</taxon>
        <taxon>Mucoromycota</taxon>
        <taxon>Glomeromycotina</taxon>
        <taxon>Glomeromycetes</taxon>
        <taxon>Glomerales</taxon>
        <taxon>Glomeraceae</taxon>
        <taxon>Rhizophagus</taxon>
    </lineage>
</organism>
<evidence type="ECO:0000313" key="3">
    <source>
        <dbReference type="Proteomes" id="UP000233469"/>
    </source>
</evidence>
<feature type="compositionally biased region" description="Basic and acidic residues" evidence="1">
    <location>
        <begin position="32"/>
        <end position="44"/>
    </location>
</feature>
<reference evidence="2 3" key="2">
    <citation type="submission" date="2017-10" db="EMBL/GenBank/DDBJ databases">
        <title>Extensive intraspecific genome diversity in a model arbuscular mycorrhizal fungus.</title>
        <authorList>
            <person name="Chen E.C.H."/>
            <person name="Morin E."/>
            <person name="Baudet D."/>
            <person name="Noel J."/>
            <person name="Ndikumana S."/>
            <person name="Charron P."/>
            <person name="St-Onge C."/>
            <person name="Giorgi J."/>
            <person name="Grigoriev I.V."/>
            <person name="Roux C."/>
            <person name="Martin F.M."/>
            <person name="Corradi N."/>
        </authorList>
    </citation>
    <scope>NUCLEOTIDE SEQUENCE [LARGE SCALE GENOMIC DNA]</scope>
    <source>
        <strain evidence="2 3">C2</strain>
    </source>
</reference>
<dbReference type="VEuPathDB" id="FungiDB:FUN_022454"/>
<evidence type="ECO:0000256" key="1">
    <source>
        <dbReference type="SAM" id="MobiDB-lite"/>
    </source>
</evidence>
<reference evidence="2 3" key="1">
    <citation type="submission" date="2016-04" db="EMBL/GenBank/DDBJ databases">
        <title>Genome analyses suggest a sexual origin of heterokaryosis in a supposedly ancient asexual fungus.</title>
        <authorList>
            <person name="Ropars J."/>
            <person name="Sedzielewska K."/>
            <person name="Noel J."/>
            <person name="Charron P."/>
            <person name="Farinelli L."/>
            <person name="Marton T."/>
            <person name="Kruger M."/>
            <person name="Pelin A."/>
            <person name="Brachmann A."/>
            <person name="Corradi N."/>
        </authorList>
    </citation>
    <scope>NUCLEOTIDE SEQUENCE [LARGE SCALE GENOMIC DNA]</scope>
    <source>
        <strain evidence="2 3">C2</strain>
    </source>
</reference>
<protein>
    <submittedName>
        <fullName evidence="2">Uncharacterized protein</fullName>
    </submittedName>
</protein>
<dbReference type="SUPFAM" id="SSF140996">
    <property type="entry name" value="Hermes dimerisation domain"/>
    <property type="match status" value="1"/>
</dbReference>
<comment type="caution">
    <text evidence="2">The sequence shown here is derived from an EMBL/GenBank/DDBJ whole genome shotgun (WGS) entry which is preliminary data.</text>
</comment>
<sequence>MPISHIFNTSDDAFIPNIDDIDDIDNEIEEPEPSRKTASPEKEKLERDDAIVTWIIADQQPFSVVEKKNFIKMMNVFDSRYKPAGDITKGMIPK</sequence>
<accession>A0A2N1M633</accession>
<feature type="compositionally biased region" description="Acidic residues" evidence="1">
    <location>
        <begin position="19"/>
        <end position="31"/>
    </location>
</feature>